<dbReference type="PROSITE" id="PS00211">
    <property type="entry name" value="ABC_TRANSPORTER_1"/>
    <property type="match status" value="1"/>
</dbReference>
<keyword evidence="4" id="KW-0067">ATP-binding</keyword>
<dbReference type="InterPro" id="IPR017871">
    <property type="entry name" value="ABC_transporter-like_CS"/>
</dbReference>
<accession>A0A3B0UPT1</accession>
<dbReference type="GO" id="GO:0022857">
    <property type="term" value="F:transmembrane transporter activity"/>
    <property type="evidence" value="ECO:0007669"/>
    <property type="project" value="UniProtKB-ARBA"/>
</dbReference>
<dbReference type="PANTHER" id="PTHR42798:SF6">
    <property type="entry name" value="CELL DIVISION ATP-BINDING PROTEIN FTSE"/>
    <property type="match status" value="1"/>
</dbReference>
<keyword evidence="3" id="KW-0547">Nucleotide-binding</keyword>
<evidence type="ECO:0000256" key="2">
    <source>
        <dbReference type="ARBA" id="ARBA00022448"/>
    </source>
</evidence>
<name>A0A3B0UPT1_9ZZZZ</name>
<dbReference type="FunFam" id="3.40.50.300:FF:000032">
    <property type="entry name" value="Export ABC transporter ATP-binding protein"/>
    <property type="match status" value="1"/>
</dbReference>
<evidence type="ECO:0000256" key="4">
    <source>
        <dbReference type="ARBA" id="ARBA00022840"/>
    </source>
</evidence>
<dbReference type="InterPro" id="IPR003593">
    <property type="entry name" value="AAA+_ATPase"/>
</dbReference>
<evidence type="ECO:0000259" key="5">
    <source>
        <dbReference type="PROSITE" id="PS50893"/>
    </source>
</evidence>
<dbReference type="Gene3D" id="3.40.50.300">
    <property type="entry name" value="P-loop containing nucleotide triphosphate hydrolases"/>
    <property type="match status" value="1"/>
</dbReference>
<comment type="similarity">
    <text evidence="1">Belongs to the ABC transporter superfamily.</text>
</comment>
<dbReference type="GO" id="GO:0005524">
    <property type="term" value="F:ATP binding"/>
    <property type="evidence" value="ECO:0007669"/>
    <property type="project" value="UniProtKB-KW"/>
</dbReference>
<proteinExistence type="inferred from homology"/>
<evidence type="ECO:0000256" key="1">
    <source>
        <dbReference type="ARBA" id="ARBA00005417"/>
    </source>
</evidence>
<dbReference type="EMBL" id="UOEV01000080">
    <property type="protein sequence ID" value="VAW33065.1"/>
    <property type="molecule type" value="Genomic_DNA"/>
</dbReference>
<dbReference type="Pfam" id="PF00005">
    <property type="entry name" value="ABC_tran"/>
    <property type="match status" value="1"/>
</dbReference>
<dbReference type="SUPFAM" id="SSF52540">
    <property type="entry name" value="P-loop containing nucleoside triphosphate hydrolases"/>
    <property type="match status" value="1"/>
</dbReference>
<dbReference type="AlphaFoldDB" id="A0A3B0UPT1"/>
<keyword evidence="2" id="KW-0813">Transport</keyword>
<sequence>MSIISVRDLKKEYADTEPPTQVLKGVTFSIEQGEFVSIMGPSGSGKSTLLHLLSFLDLPTSGLYEFNNQDVTTLTNSDLAKFRNEEIGFVFQSFNLLSRASVYENVEMPLIYSEKIKPSERAKNIKEAVDSVGLTNKLSLLTGKLSGGQKQRVAIARALVNNPRIIFADEPTGNLDSTSGAQVMDILDNLNNAGHTIILVTHETYTAEFANRIIHLKDGEVETDSPVMHRRKSKDEFIK</sequence>
<dbReference type="PROSITE" id="PS50893">
    <property type="entry name" value="ABC_TRANSPORTER_2"/>
    <property type="match status" value="1"/>
</dbReference>
<organism evidence="6">
    <name type="scientific">hydrothermal vent metagenome</name>
    <dbReference type="NCBI Taxonomy" id="652676"/>
    <lineage>
        <taxon>unclassified sequences</taxon>
        <taxon>metagenomes</taxon>
        <taxon>ecological metagenomes</taxon>
    </lineage>
</organism>
<gene>
    <name evidence="6" type="ORF">MNBD_CPR01-94</name>
</gene>
<evidence type="ECO:0000313" key="6">
    <source>
        <dbReference type="EMBL" id="VAW33065.1"/>
    </source>
</evidence>
<dbReference type="SMART" id="SM00382">
    <property type="entry name" value="AAA"/>
    <property type="match status" value="1"/>
</dbReference>
<protein>
    <submittedName>
        <fullName evidence="6">ABC-type antimicrobial peptide transport system, ATPase component</fullName>
    </submittedName>
</protein>
<evidence type="ECO:0000256" key="3">
    <source>
        <dbReference type="ARBA" id="ARBA00022741"/>
    </source>
</evidence>
<feature type="domain" description="ABC transporter" evidence="5">
    <location>
        <begin position="4"/>
        <end position="238"/>
    </location>
</feature>
<reference evidence="6" key="1">
    <citation type="submission" date="2018-06" db="EMBL/GenBank/DDBJ databases">
        <authorList>
            <person name="Zhirakovskaya E."/>
        </authorList>
    </citation>
    <scope>NUCLEOTIDE SEQUENCE</scope>
</reference>
<dbReference type="CDD" id="cd03255">
    <property type="entry name" value="ABC_MJ0796_LolCDE_FtsE"/>
    <property type="match status" value="1"/>
</dbReference>
<dbReference type="GO" id="GO:0098796">
    <property type="term" value="C:membrane protein complex"/>
    <property type="evidence" value="ECO:0007669"/>
    <property type="project" value="UniProtKB-ARBA"/>
</dbReference>
<dbReference type="GO" id="GO:0016887">
    <property type="term" value="F:ATP hydrolysis activity"/>
    <property type="evidence" value="ECO:0007669"/>
    <property type="project" value="InterPro"/>
</dbReference>
<dbReference type="InterPro" id="IPR003439">
    <property type="entry name" value="ABC_transporter-like_ATP-bd"/>
</dbReference>
<dbReference type="PANTHER" id="PTHR42798">
    <property type="entry name" value="LIPOPROTEIN-RELEASING SYSTEM ATP-BINDING PROTEIN LOLD"/>
    <property type="match status" value="1"/>
</dbReference>
<dbReference type="InterPro" id="IPR027417">
    <property type="entry name" value="P-loop_NTPase"/>
</dbReference>
<dbReference type="InterPro" id="IPR017911">
    <property type="entry name" value="MacB-like_ATP-bd"/>
</dbReference>